<feature type="transmembrane region" description="Helical" evidence="7">
    <location>
        <begin position="710"/>
        <end position="736"/>
    </location>
</feature>
<feature type="transmembrane region" description="Helical" evidence="7">
    <location>
        <begin position="384"/>
        <end position="405"/>
    </location>
</feature>
<feature type="transmembrane region" description="Helical" evidence="7">
    <location>
        <begin position="320"/>
        <end position="341"/>
    </location>
</feature>
<dbReference type="SUPFAM" id="SSF82866">
    <property type="entry name" value="Multidrug efflux transporter AcrB transmembrane domain"/>
    <property type="match status" value="2"/>
</dbReference>
<dbReference type="Proteomes" id="UP000245962">
    <property type="component" value="Unassembled WGS sequence"/>
</dbReference>
<keyword evidence="5 7" id="KW-0472">Membrane</keyword>
<evidence type="ECO:0000256" key="4">
    <source>
        <dbReference type="ARBA" id="ARBA00022989"/>
    </source>
</evidence>
<evidence type="ECO:0000259" key="8">
    <source>
        <dbReference type="Pfam" id="PF03176"/>
    </source>
</evidence>
<keyword evidence="3 7" id="KW-0812">Transmembrane</keyword>
<reference evidence="9 10" key="1">
    <citation type="submission" date="2018-04" db="EMBL/GenBank/DDBJ databases">
        <title>Marixanthomonas spongiae HN-E44 sp. nov., isolated from a marine sponge.</title>
        <authorList>
            <person name="Luo L."/>
            <person name="Zhuang L."/>
        </authorList>
    </citation>
    <scope>NUCLEOTIDE SEQUENCE [LARGE SCALE GENOMIC DNA]</scope>
    <source>
        <strain evidence="9 10">HN-E44</strain>
    </source>
</reference>
<dbReference type="InterPro" id="IPR050545">
    <property type="entry name" value="Mycobact_MmpL"/>
</dbReference>
<dbReference type="InterPro" id="IPR004869">
    <property type="entry name" value="MMPL_dom"/>
</dbReference>
<keyword evidence="10" id="KW-1185">Reference proteome</keyword>
<gene>
    <name evidence="9" type="ORF">DDV96_11010</name>
</gene>
<evidence type="ECO:0000256" key="3">
    <source>
        <dbReference type="ARBA" id="ARBA00022692"/>
    </source>
</evidence>
<feature type="transmembrane region" description="Helical" evidence="7">
    <location>
        <begin position="661"/>
        <end position="677"/>
    </location>
</feature>
<feature type="transmembrane region" description="Helical" evidence="7">
    <location>
        <begin position="436"/>
        <end position="455"/>
    </location>
</feature>
<evidence type="ECO:0000256" key="2">
    <source>
        <dbReference type="ARBA" id="ARBA00022475"/>
    </source>
</evidence>
<feature type="coiled-coil region" evidence="6">
    <location>
        <begin position="618"/>
        <end position="645"/>
    </location>
</feature>
<feature type="transmembrane region" description="Helical" evidence="7">
    <location>
        <begin position="773"/>
        <end position="798"/>
    </location>
</feature>
<evidence type="ECO:0000256" key="7">
    <source>
        <dbReference type="SAM" id="Phobius"/>
    </source>
</evidence>
<feature type="transmembrane region" description="Helical" evidence="7">
    <location>
        <begin position="268"/>
        <end position="287"/>
    </location>
</feature>
<evidence type="ECO:0000256" key="5">
    <source>
        <dbReference type="ARBA" id="ARBA00023136"/>
    </source>
</evidence>
<keyword evidence="6" id="KW-0175">Coiled coil</keyword>
<dbReference type="AlphaFoldDB" id="A0A2U0I008"/>
<dbReference type="OrthoDB" id="9803035at2"/>
<proteinExistence type="predicted"/>
<dbReference type="PANTHER" id="PTHR33406">
    <property type="entry name" value="MEMBRANE PROTEIN MJ1562-RELATED"/>
    <property type="match status" value="1"/>
</dbReference>
<dbReference type="Gene3D" id="1.20.1640.10">
    <property type="entry name" value="Multidrug efflux transporter AcrB transmembrane domain"/>
    <property type="match status" value="2"/>
</dbReference>
<evidence type="ECO:0000256" key="1">
    <source>
        <dbReference type="ARBA" id="ARBA00004651"/>
    </source>
</evidence>
<evidence type="ECO:0000313" key="10">
    <source>
        <dbReference type="Proteomes" id="UP000245962"/>
    </source>
</evidence>
<keyword evidence="4 7" id="KW-1133">Transmembrane helix</keyword>
<comment type="subcellular location">
    <subcellularLocation>
        <location evidence="1">Cell membrane</location>
        <topology evidence="1">Multi-pass membrane protein</topology>
    </subcellularLocation>
</comment>
<name>A0A2U0I008_9FLAO</name>
<accession>A0A2U0I008</accession>
<comment type="caution">
    <text evidence="9">The sequence shown here is derived from an EMBL/GenBank/DDBJ whole genome shotgun (WGS) entry which is preliminary data.</text>
</comment>
<keyword evidence="2" id="KW-1003">Cell membrane</keyword>
<dbReference type="RefSeq" id="WP_116694809.1">
    <property type="nucleotide sequence ID" value="NZ_QEHR01000006.1"/>
</dbReference>
<feature type="transmembrane region" description="Helical" evidence="7">
    <location>
        <begin position="748"/>
        <end position="767"/>
    </location>
</feature>
<feature type="transmembrane region" description="Helical" evidence="7">
    <location>
        <begin position="361"/>
        <end position="378"/>
    </location>
</feature>
<feature type="transmembrane region" description="Helical" evidence="7">
    <location>
        <begin position="682"/>
        <end position="704"/>
    </location>
</feature>
<organism evidence="9 10">
    <name type="scientific">Marixanthomonas spongiae</name>
    <dbReference type="NCBI Taxonomy" id="2174845"/>
    <lineage>
        <taxon>Bacteria</taxon>
        <taxon>Pseudomonadati</taxon>
        <taxon>Bacteroidota</taxon>
        <taxon>Flavobacteriia</taxon>
        <taxon>Flavobacteriales</taxon>
        <taxon>Flavobacteriaceae</taxon>
        <taxon>Marixanthomonas</taxon>
    </lineage>
</organism>
<feature type="transmembrane region" description="Helical" evidence="7">
    <location>
        <begin position="294"/>
        <end position="314"/>
    </location>
</feature>
<feature type="domain" description="Membrane transport protein MMPL" evidence="8">
    <location>
        <begin position="246"/>
        <end position="409"/>
    </location>
</feature>
<evidence type="ECO:0000256" key="6">
    <source>
        <dbReference type="SAM" id="Coils"/>
    </source>
</evidence>
<evidence type="ECO:0000313" key="9">
    <source>
        <dbReference type="EMBL" id="PVW14320.1"/>
    </source>
</evidence>
<dbReference type="EMBL" id="QEHR01000006">
    <property type="protein sequence ID" value="PVW14320.1"/>
    <property type="molecule type" value="Genomic_DNA"/>
</dbReference>
<dbReference type="GO" id="GO:0005886">
    <property type="term" value="C:plasma membrane"/>
    <property type="evidence" value="ECO:0007669"/>
    <property type="project" value="UniProtKB-SubCell"/>
</dbReference>
<feature type="domain" description="Membrane transport protein MMPL" evidence="8">
    <location>
        <begin position="666"/>
        <end position="801"/>
    </location>
</feature>
<dbReference type="PANTHER" id="PTHR33406:SF13">
    <property type="entry name" value="MEMBRANE PROTEIN YDFJ"/>
    <property type="match status" value="1"/>
</dbReference>
<dbReference type="Pfam" id="PF03176">
    <property type="entry name" value="MMPL"/>
    <property type="match status" value="2"/>
</dbReference>
<sequence>MDRFFFKLYTSIQKQKAVFFIVLALVCIGLASLAFQVTFEEDISKLIPSNSENEEFQKVLKNIRFTDKVIVNIKKENGTTEDLVDYASTLNDSLIPLKNQYIKNIQGTTEEETFFETMDFVYNNLPLFLTELDYERLEKKVSKDSIAKIMKENYKTLVSPSGILAKKQLLKDPLHITDLALQNLKNLGIEDGFKLKDGFVMTKDEQHILLFITPNFPSSDSEKNTVFTEKLYEIQEQLRVKFDSKITSDFYGASFIAAANAKQIKKDIQLTIGIALTILLLIFIAFYRSIWIPLIILFPTIFGALVSVAFLVLIRPQLSAISLGIGSILLGITLDYSLHILTHIKNGETGKQLYKSITKPILMSSFTTALAFLCLLFIKSQALQALGIFAAVSVLGASVMALVFIPQVYKRKSVANTKKKTIFNRVATYPIHKNKVVVGCLIVLLVVSCFSYNSVAFNKDLEQLNYKPDQLVKAEKELETITNSVSKSVYVATYNSTLEKTLQQNDSVYALLKGLEKQSEIEAFNSVGGLVSSEEKQNEKIQKWNRFWKPERLENVTYSIKNTSENLGFKPNAFSSFYELLTSSFKPLQLSEYPEFGSNMIADYISEGDDFVTITSVVKTNESQMENLQTKVEQLQNTLIIDRKQLNETLLNTLQNDFNSLLRYCFGVVVLALLLFYRNWKLVVVTTVPICLTWLLTIGVMGVFQLQFNVFNSIISAFIFGLGVDYSIFITNALLNNEKTNSLATHKTAILLSVITTILGIGVLVFAKHPALHSVALVSVIGIFSAMLIAFTVQPLLFNLLIFRKKIVVSD</sequence>
<protein>
    <recommendedName>
        <fullName evidence="8">Membrane transport protein MMPL domain-containing protein</fullName>
    </recommendedName>
</protein>